<keyword evidence="1" id="KW-1133">Transmembrane helix</keyword>
<proteinExistence type="predicted"/>
<name>A0A8S0RP69_OLEEU</name>
<feature type="signal peptide" evidence="2">
    <location>
        <begin position="1"/>
        <end position="25"/>
    </location>
</feature>
<keyword evidence="4" id="KW-1185">Reference proteome</keyword>
<dbReference type="AlphaFoldDB" id="A0A8S0RP69"/>
<keyword evidence="1" id="KW-0812">Transmembrane</keyword>
<comment type="caution">
    <text evidence="3">The sequence shown here is derived from an EMBL/GenBank/DDBJ whole genome shotgun (WGS) entry which is preliminary data.</text>
</comment>
<feature type="transmembrane region" description="Helical" evidence="1">
    <location>
        <begin position="97"/>
        <end position="121"/>
    </location>
</feature>
<evidence type="ECO:0000256" key="1">
    <source>
        <dbReference type="SAM" id="Phobius"/>
    </source>
</evidence>
<feature type="chain" id="PRO_5035789159" evidence="2">
    <location>
        <begin position="26"/>
        <end position="147"/>
    </location>
</feature>
<keyword evidence="1" id="KW-0472">Membrane</keyword>
<organism evidence="3 4">
    <name type="scientific">Olea europaea subsp. europaea</name>
    <dbReference type="NCBI Taxonomy" id="158383"/>
    <lineage>
        <taxon>Eukaryota</taxon>
        <taxon>Viridiplantae</taxon>
        <taxon>Streptophyta</taxon>
        <taxon>Embryophyta</taxon>
        <taxon>Tracheophyta</taxon>
        <taxon>Spermatophyta</taxon>
        <taxon>Magnoliopsida</taxon>
        <taxon>eudicotyledons</taxon>
        <taxon>Gunneridae</taxon>
        <taxon>Pentapetalae</taxon>
        <taxon>asterids</taxon>
        <taxon>lamiids</taxon>
        <taxon>Lamiales</taxon>
        <taxon>Oleaceae</taxon>
        <taxon>Oleeae</taxon>
        <taxon>Olea</taxon>
    </lineage>
</organism>
<dbReference type="PANTHER" id="PTHR37189">
    <property type="entry name" value="CONCANAVALIN A-LIKE LECTIN/GLUCANASE DOMAIN-CONTAINING PROTEIN-RELATED"/>
    <property type="match status" value="1"/>
</dbReference>
<dbReference type="Proteomes" id="UP000594638">
    <property type="component" value="Unassembled WGS sequence"/>
</dbReference>
<evidence type="ECO:0000313" key="3">
    <source>
        <dbReference type="EMBL" id="CAA2980834.1"/>
    </source>
</evidence>
<dbReference type="Gramene" id="OE9A034471T1">
    <property type="protein sequence ID" value="OE9A034471C1"/>
    <property type="gene ID" value="OE9A034471"/>
</dbReference>
<evidence type="ECO:0000313" key="4">
    <source>
        <dbReference type="Proteomes" id="UP000594638"/>
    </source>
</evidence>
<reference evidence="3 4" key="1">
    <citation type="submission" date="2019-12" db="EMBL/GenBank/DDBJ databases">
        <authorList>
            <person name="Alioto T."/>
            <person name="Alioto T."/>
            <person name="Gomez Garrido J."/>
        </authorList>
    </citation>
    <scope>NUCLEOTIDE SEQUENCE [LARGE SCALE GENOMIC DNA]</scope>
</reference>
<dbReference type="EMBL" id="CACTIH010003654">
    <property type="protein sequence ID" value="CAA2980834.1"/>
    <property type="molecule type" value="Genomic_DNA"/>
</dbReference>
<protein>
    <submittedName>
        <fullName evidence="3">Uncharacterized protein</fullName>
    </submittedName>
</protein>
<accession>A0A8S0RP69</accession>
<dbReference type="PANTHER" id="PTHR37189:SF4">
    <property type="entry name" value="TRANSMEMBRANE PROTEIN"/>
    <property type="match status" value="1"/>
</dbReference>
<sequence length="147" mass="15794">MLNCYFQYGVVAFVAIFTVISQSDGRELRPSDHGLSYQDSSPPMKANGTAEMLYFFGATTSSSSAPLPKTKNFSDPATWWSSHKVGRSSGEHLKRSLLVASLICGLTGVVLLSVAGIIFLLRLRKQNKQKSASSSAPTSAPNALAHK</sequence>
<gene>
    <name evidence="3" type="ORF">OLEA9_A034471</name>
</gene>
<evidence type="ECO:0000256" key="2">
    <source>
        <dbReference type="SAM" id="SignalP"/>
    </source>
</evidence>
<keyword evidence="2" id="KW-0732">Signal</keyword>
<dbReference type="OrthoDB" id="1107534at2759"/>